<dbReference type="PANTHER" id="PTHR13348:SF0">
    <property type="entry name" value="RIBONUCLEASE P PROTEIN SUBUNIT P29"/>
    <property type="match status" value="1"/>
</dbReference>
<dbReference type="GO" id="GO:0030677">
    <property type="term" value="C:ribonuclease P complex"/>
    <property type="evidence" value="ECO:0007669"/>
    <property type="project" value="InterPro"/>
</dbReference>
<dbReference type="STRING" id="215250.A0A316YW80"/>
<comment type="subcellular location">
    <subcellularLocation>
        <location evidence="1">Nucleus</location>
    </subcellularLocation>
</comment>
<evidence type="ECO:0000256" key="2">
    <source>
        <dbReference type="ARBA" id="ARBA00006181"/>
    </source>
</evidence>
<dbReference type="GO" id="GO:0004519">
    <property type="term" value="F:endonuclease activity"/>
    <property type="evidence" value="ECO:0007669"/>
    <property type="project" value="UniProtKB-KW"/>
</dbReference>
<feature type="region of interest" description="Disordered" evidence="8">
    <location>
        <begin position="1"/>
        <end position="129"/>
    </location>
</feature>
<dbReference type="GO" id="GO:0005634">
    <property type="term" value="C:nucleus"/>
    <property type="evidence" value="ECO:0007669"/>
    <property type="project" value="UniProtKB-SubCell"/>
</dbReference>
<dbReference type="InterPro" id="IPR016848">
    <property type="entry name" value="RNase_P/MRP_Rpp29-subunit"/>
</dbReference>
<dbReference type="GO" id="GO:0016787">
    <property type="term" value="F:hydrolase activity"/>
    <property type="evidence" value="ECO:0007669"/>
    <property type="project" value="UniProtKB-KW"/>
</dbReference>
<dbReference type="InParanoid" id="A0A316YW80"/>
<dbReference type="Proteomes" id="UP000245768">
    <property type="component" value="Unassembled WGS sequence"/>
</dbReference>
<organism evidence="9 10">
    <name type="scientific">Acaromyces ingoldii</name>
    <dbReference type="NCBI Taxonomy" id="215250"/>
    <lineage>
        <taxon>Eukaryota</taxon>
        <taxon>Fungi</taxon>
        <taxon>Dikarya</taxon>
        <taxon>Basidiomycota</taxon>
        <taxon>Ustilaginomycotina</taxon>
        <taxon>Exobasidiomycetes</taxon>
        <taxon>Exobasidiales</taxon>
        <taxon>Cryptobasidiaceae</taxon>
        <taxon>Acaromyces</taxon>
    </lineage>
</organism>
<dbReference type="InterPro" id="IPR023534">
    <property type="entry name" value="Rof/RNase_P-like"/>
</dbReference>
<keyword evidence="6" id="KW-0255">Endonuclease</keyword>
<evidence type="ECO:0000256" key="6">
    <source>
        <dbReference type="ARBA" id="ARBA00022759"/>
    </source>
</evidence>
<accession>A0A316YW80</accession>
<dbReference type="InterPro" id="IPR023538">
    <property type="entry name" value="RNP1"/>
</dbReference>
<dbReference type="Gene3D" id="2.30.30.210">
    <property type="entry name" value="Ribonuclease P/MRP, subunit p29"/>
    <property type="match status" value="1"/>
</dbReference>
<evidence type="ECO:0000313" key="10">
    <source>
        <dbReference type="Proteomes" id="UP000245768"/>
    </source>
</evidence>
<name>A0A316YW80_9BASI</name>
<feature type="compositionally biased region" description="Basic and acidic residues" evidence="8">
    <location>
        <begin position="71"/>
        <end position="89"/>
    </location>
</feature>
<reference evidence="9" key="1">
    <citation type="journal article" date="2018" name="Mol. Biol. Evol.">
        <title>Broad Genomic Sampling Reveals a Smut Pathogenic Ancestry of the Fungal Clade Ustilaginomycotina.</title>
        <authorList>
            <person name="Kijpornyongpan T."/>
            <person name="Mondo S.J."/>
            <person name="Barry K."/>
            <person name="Sandor L."/>
            <person name="Lee J."/>
            <person name="Lipzen A."/>
            <person name="Pangilinan J."/>
            <person name="LaButti K."/>
            <person name="Hainaut M."/>
            <person name="Henrissat B."/>
            <person name="Grigoriev I.V."/>
            <person name="Spatafora J.W."/>
            <person name="Aime M.C."/>
        </authorList>
    </citation>
    <scope>NUCLEOTIDE SEQUENCE [LARGE SCALE GENOMIC DNA]</scope>
    <source>
        <strain evidence="9">MCA 4198</strain>
    </source>
</reference>
<dbReference type="PANTHER" id="PTHR13348">
    <property type="entry name" value="RIBONUCLEASE P SUBUNIT P29"/>
    <property type="match status" value="1"/>
</dbReference>
<sequence length="304" mass="34332">MERKRDEPFGKTLLTSILGPERGGEGHYESRFKGKWVQLSNPDRARPKPAEGSNADRKTRRRDQRLVKRARQMETRNTHQRFTDSRDAGKVNSNEPTTSKIADREGERDEDDGKPLSRRKRKQMGLEGKVDQHTSYESFLPIHQLWLSYMHRLLHLIELDGSPNVQLFSLSDDQSIFMQPHQVSAVQATLTKADLCGAPIVVSRASNPALVGLEGLTVQETEGTFVIVNRKNQIKTIPKQGSIFILQVKLPDTLVEALRKRSSTPSASPSGADTLQVPLFGNQLTNNVQTRATKKYKQRRTIDL</sequence>
<evidence type="ECO:0000256" key="7">
    <source>
        <dbReference type="ARBA" id="ARBA00022801"/>
    </source>
</evidence>
<dbReference type="FunCoup" id="A0A316YW80">
    <property type="interactions" value="244"/>
</dbReference>
<dbReference type="OrthoDB" id="124041at2759"/>
<dbReference type="AlphaFoldDB" id="A0A316YW80"/>
<dbReference type="SMART" id="SM00538">
    <property type="entry name" value="POP4"/>
    <property type="match status" value="1"/>
</dbReference>
<evidence type="ECO:0000313" key="9">
    <source>
        <dbReference type="EMBL" id="PWN93707.1"/>
    </source>
</evidence>
<dbReference type="GO" id="GO:0000172">
    <property type="term" value="C:ribonuclease MRP complex"/>
    <property type="evidence" value="ECO:0007669"/>
    <property type="project" value="InterPro"/>
</dbReference>
<dbReference type="GO" id="GO:0001682">
    <property type="term" value="P:tRNA 5'-leader removal"/>
    <property type="evidence" value="ECO:0007669"/>
    <property type="project" value="InterPro"/>
</dbReference>
<dbReference type="RefSeq" id="XP_025380905.1">
    <property type="nucleotide sequence ID" value="XM_025523387.1"/>
</dbReference>
<evidence type="ECO:0000256" key="3">
    <source>
        <dbReference type="ARBA" id="ARBA00022490"/>
    </source>
</evidence>
<dbReference type="GO" id="GO:0033204">
    <property type="term" value="F:ribonuclease P RNA binding"/>
    <property type="evidence" value="ECO:0007669"/>
    <property type="project" value="InterPro"/>
</dbReference>
<keyword evidence="7" id="KW-0378">Hydrolase</keyword>
<feature type="compositionally biased region" description="Polar residues" evidence="8">
    <location>
        <begin position="91"/>
        <end position="100"/>
    </location>
</feature>
<dbReference type="InterPro" id="IPR036980">
    <property type="entry name" value="RNase_P/MRP_Rpp29_sf"/>
</dbReference>
<keyword evidence="10" id="KW-1185">Reference proteome</keyword>
<evidence type="ECO:0000256" key="4">
    <source>
        <dbReference type="ARBA" id="ARBA00022694"/>
    </source>
</evidence>
<evidence type="ECO:0000256" key="5">
    <source>
        <dbReference type="ARBA" id="ARBA00022722"/>
    </source>
</evidence>
<feature type="compositionally biased region" description="Basic and acidic residues" evidence="8">
    <location>
        <begin position="43"/>
        <end position="57"/>
    </location>
</feature>
<evidence type="ECO:0000256" key="1">
    <source>
        <dbReference type="ARBA" id="ARBA00004123"/>
    </source>
</evidence>
<dbReference type="GO" id="GO:0006364">
    <property type="term" value="P:rRNA processing"/>
    <property type="evidence" value="ECO:0007669"/>
    <property type="project" value="TreeGrafter"/>
</dbReference>
<dbReference type="SUPFAM" id="SSF101744">
    <property type="entry name" value="Rof/RNase P subunit-like"/>
    <property type="match status" value="1"/>
</dbReference>
<dbReference type="EMBL" id="KZ819634">
    <property type="protein sequence ID" value="PWN93707.1"/>
    <property type="molecule type" value="Genomic_DNA"/>
</dbReference>
<comment type="similarity">
    <text evidence="2">Belongs to the eukaryotic/archaeal RNase P protein component 1 family.</text>
</comment>
<keyword evidence="3" id="KW-0963">Cytoplasm</keyword>
<feature type="compositionally biased region" description="Basic residues" evidence="8">
    <location>
        <begin position="58"/>
        <end position="70"/>
    </location>
</feature>
<keyword evidence="5" id="KW-0540">Nuclease</keyword>
<dbReference type="Pfam" id="PF01868">
    <property type="entry name" value="RNase_P-MRP_p29"/>
    <property type="match status" value="1"/>
</dbReference>
<gene>
    <name evidence="9" type="ORF">FA10DRAFT_277452</name>
</gene>
<evidence type="ECO:0000256" key="8">
    <source>
        <dbReference type="SAM" id="MobiDB-lite"/>
    </source>
</evidence>
<dbReference type="HAMAP" id="MF_00754">
    <property type="entry name" value="RNase_P_1"/>
    <property type="match status" value="1"/>
</dbReference>
<feature type="compositionally biased region" description="Basic and acidic residues" evidence="8">
    <location>
        <begin position="22"/>
        <end position="32"/>
    </location>
</feature>
<dbReference type="GeneID" id="37045303"/>
<dbReference type="InterPro" id="IPR002730">
    <property type="entry name" value="Rpp29/RNP1"/>
</dbReference>
<proteinExistence type="inferred from homology"/>
<feature type="compositionally biased region" description="Basic and acidic residues" evidence="8">
    <location>
        <begin position="101"/>
        <end position="115"/>
    </location>
</feature>
<protein>
    <submittedName>
        <fullName evidence="9">Uncharacterized protein</fullName>
    </submittedName>
</protein>
<keyword evidence="4" id="KW-0819">tRNA processing</keyword>